<feature type="transmembrane region" description="Helical" evidence="2">
    <location>
        <begin position="21"/>
        <end position="40"/>
    </location>
</feature>
<gene>
    <name evidence="5" type="ORF">SAMN05444142_11221</name>
</gene>
<evidence type="ECO:0000256" key="1">
    <source>
        <dbReference type="SAM" id="Coils"/>
    </source>
</evidence>
<keyword evidence="6" id="KW-1185">Reference proteome</keyword>
<evidence type="ECO:0000313" key="6">
    <source>
        <dbReference type="Proteomes" id="UP000324252"/>
    </source>
</evidence>
<dbReference type="InterPro" id="IPR055396">
    <property type="entry name" value="DUF7088"/>
</dbReference>
<accession>A0A1H0NJU1</accession>
<dbReference type="Proteomes" id="UP000324252">
    <property type="component" value="Unassembled WGS sequence"/>
</dbReference>
<keyword evidence="1" id="KW-0175">Coiled coil</keyword>
<protein>
    <submittedName>
        <fullName evidence="5">ABC-type uncharacterized transport system involved in gliding motility, auxiliary component</fullName>
    </submittedName>
</protein>
<reference evidence="5 6" key="1">
    <citation type="submission" date="2016-11" db="EMBL/GenBank/DDBJ databases">
        <authorList>
            <person name="Varghese N."/>
            <person name="Submissions S."/>
        </authorList>
    </citation>
    <scope>NUCLEOTIDE SEQUENCE [LARGE SCALE GENOMIC DNA]</scope>
    <source>
        <strain evidence="5 6">DSM 29620</strain>
    </source>
</reference>
<keyword evidence="2" id="KW-1133">Transmembrane helix</keyword>
<feature type="coiled-coil region" evidence="1">
    <location>
        <begin position="558"/>
        <end position="585"/>
    </location>
</feature>
<dbReference type="Pfam" id="PF09822">
    <property type="entry name" value="ABC_transp_aux"/>
    <property type="match status" value="1"/>
</dbReference>
<dbReference type="EMBL" id="FQZZ01000012">
    <property type="protein sequence ID" value="SHK88590.1"/>
    <property type="molecule type" value="Genomic_DNA"/>
</dbReference>
<feature type="domain" description="DUF7088" evidence="4">
    <location>
        <begin position="54"/>
        <end position="151"/>
    </location>
</feature>
<dbReference type="OrthoDB" id="9777219at2"/>
<sequence length="631" mass="67454">MTMDRFAKPTHWIGGLSRRQMIGTSIALCAVLFISVNIFAARALDGWRADVTETQVWTLSQGTETLLSDLAEPLHLRLYLSDGLTEAAPQLASYADRVRGMLQSYADQADGQITLEVIDPEPFSDEEDRAVGFGINRIALAGAPEPMFFGLAATNSTDGRATIPVFSPDREAWLEYDLTRLVAELGQPEKPKVALLDGIGLSGNPMMGGAEQQSLAMLRELYDVEILSGDVNSFPEGTEVVAVVHPQGLTEPTLYALDQWVMGGGALMAFVDPHAETQMGPQGMPAPDAASDFAALFEGWGVGFDATQAVADPTYALATNRRVQGRDVNVGNPAWLRLDASALDQDSPALARLSAMVMTTAGSFATGEDGPTLTPLATVSDAAVLASATDASNRFGDPRDLLTSGEAVDAAPVVIARLSGAVSSAFPDGKPESSEWEAEHIASTEVANVLLSGDADMLMDRNWIQQRSIFGAQIPQAFANNGDFFLNAVEQMAGGAALADLRGRAVDWRPLTRIEAMERAAEAEYRATEQALLERIAETEAALRDLAPQDSDGNGLFSAEMVAEAENLRADLLAARAELRQVQYDLRSDVEALQASVTTLNVGLVPFLAAVIALFFALRRPKRTVPTRVAA</sequence>
<evidence type="ECO:0000259" key="3">
    <source>
        <dbReference type="Pfam" id="PF09822"/>
    </source>
</evidence>
<evidence type="ECO:0000256" key="2">
    <source>
        <dbReference type="SAM" id="Phobius"/>
    </source>
</evidence>
<keyword evidence="2" id="KW-0472">Membrane</keyword>
<evidence type="ECO:0000259" key="4">
    <source>
        <dbReference type="Pfam" id="PF23357"/>
    </source>
</evidence>
<feature type="transmembrane region" description="Helical" evidence="2">
    <location>
        <begin position="600"/>
        <end position="618"/>
    </location>
</feature>
<organism evidence="5 6">
    <name type="scientific">Lutimaribacter pacificus</name>
    <dbReference type="NCBI Taxonomy" id="391948"/>
    <lineage>
        <taxon>Bacteria</taxon>
        <taxon>Pseudomonadati</taxon>
        <taxon>Pseudomonadota</taxon>
        <taxon>Alphaproteobacteria</taxon>
        <taxon>Rhodobacterales</taxon>
        <taxon>Roseobacteraceae</taxon>
        <taxon>Lutimaribacter</taxon>
    </lineage>
</organism>
<feature type="domain" description="ABC-type uncharacterised transport system" evidence="3">
    <location>
        <begin position="190"/>
        <end position="488"/>
    </location>
</feature>
<evidence type="ECO:0000313" key="5">
    <source>
        <dbReference type="EMBL" id="SHK88590.1"/>
    </source>
</evidence>
<dbReference type="Pfam" id="PF23357">
    <property type="entry name" value="DUF7088"/>
    <property type="match status" value="1"/>
</dbReference>
<keyword evidence="2" id="KW-0812">Transmembrane</keyword>
<dbReference type="InterPro" id="IPR019196">
    <property type="entry name" value="ABC_transp_unknown"/>
</dbReference>
<name>A0A1H0NJU1_9RHOB</name>
<dbReference type="AlphaFoldDB" id="A0A1H0NJU1"/>
<proteinExistence type="predicted"/>